<evidence type="ECO:0000313" key="2">
    <source>
        <dbReference type="EnsemblPlants" id="Kaladp0056s0006.1.v1.1"/>
    </source>
</evidence>
<dbReference type="SUPFAM" id="SSF47699">
    <property type="entry name" value="Bifunctional inhibitor/lipid-transfer protein/seed storage 2S albumin"/>
    <property type="match status" value="1"/>
</dbReference>
<accession>A0A7N0ZYY1</accession>
<dbReference type="Gene3D" id="1.10.110.10">
    <property type="entry name" value="Plant lipid-transfer and hydrophobic proteins"/>
    <property type="match status" value="1"/>
</dbReference>
<keyword evidence="3" id="KW-1185">Reference proteome</keyword>
<dbReference type="Gramene" id="Kaladp0056s0006.1.v1.1">
    <property type="protein sequence ID" value="Kaladp0056s0006.1.v1.1"/>
    <property type="gene ID" value="Kaladp0056s0006.v1.1"/>
</dbReference>
<proteinExistence type="predicted"/>
<dbReference type="Pfam" id="PF14368">
    <property type="entry name" value="LTP_2"/>
    <property type="match status" value="1"/>
</dbReference>
<dbReference type="OMA" id="GRNVPQH"/>
<reference evidence="2" key="1">
    <citation type="submission" date="2021-01" db="UniProtKB">
        <authorList>
            <consortium name="EnsemblPlants"/>
        </authorList>
    </citation>
    <scope>IDENTIFICATION</scope>
</reference>
<evidence type="ECO:0000313" key="3">
    <source>
        <dbReference type="Proteomes" id="UP000594263"/>
    </source>
</evidence>
<dbReference type="InterPro" id="IPR036312">
    <property type="entry name" value="Bifun_inhib/LTP/seed_sf"/>
</dbReference>
<dbReference type="AlphaFoldDB" id="A0A7N0ZYY1"/>
<dbReference type="Proteomes" id="UP000594263">
    <property type="component" value="Unplaced"/>
</dbReference>
<sequence length="75" mass="8270">MRLIGINACKPLLWGQAPSPECCYRIRITPEYCVCPVVTPSLAALVKDLNKAIRVIEKCGRPVPRHHKCGSITSP</sequence>
<feature type="domain" description="Bifunctional inhibitor/plant lipid transfer protein/seed storage helical" evidence="1">
    <location>
        <begin position="5"/>
        <end position="69"/>
    </location>
</feature>
<dbReference type="PANTHER" id="PTHR33286">
    <property type="entry name" value="BIFUNCTIONAL INHIBITOR/LIPID-TRANSFER PROTEIN/SEED STORAGE 2S ALBUMIN SUPERFAMILY PROTEIN"/>
    <property type="match status" value="1"/>
</dbReference>
<dbReference type="InterPro" id="IPR016140">
    <property type="entry name" value="Bifunc_inhib/LTP/seed_store"/>
</dbReference>
<dbReference type="PANTHER" id="PTHR33286:SF32">
    <property type="entry name" value="BIFUNCTIONAL INHIBITOR_PLANT LIPID TRANSFER PROTEIN_SEED STORAGE HELICAL DOMAIN-CONTAINING PROTEIN"/>
    <property type="match status" value="1"/>
</dbReference>
<dbReference type="EnsemblPlants" id="Kaladp0056s0006.1.v1.1">
    <property type="protein sequence ID" value="Kaladp0056s0006.1.v1.1"/>
    <property type="gene ID" value="Kaladp0056s0006.v1.1"/>
</dbReference>
<name>A0A7N0ZYY1_KALFE</name>
<protein>
    <recommendedName>
        <fullName evidence="1">Bifunctional inhibitor/plant lipid transfer protein/seed storage helical domain-containing protein</fullName>
    </recommendedName>
</protein>
<evidence type="ECO:0000259" key="1">
    <source>
        <dbReference type="Pfam" id="PF14368"/>
    </source>
</evidence>
<organism evidence="2 3">
    <name type="scientific">Kalanchoe fedtschenkoi</name>
    <name type="common">Lavender scallops</name>
    <name type="synonym">South American air plant</name>
    <dbReference type="NCBI Taxonomy" id="63787"/>
    <lineage>
        <taxon>Eukaryota</taxon>
        <taxon>Viridiplantae</taxon>
        <taxon>Streptophyta</taxon>
        <taxon>Embryophyta</taxon>
        <taxon>Tracheophyta</taxon>
        <taxon>Spermatophyta</taxon>
        <taxon>Magnoliopsida</taxon>
        <taxon>eudicotyledons</taxon>
        <taxon>Gunneridae</taxon>
        <taxon>Pentapetalae</taxon>
        <taxon>Saxifragales</taxon>
        <taxon>Crassulaceae</taxon>
        <taxon>Kalanchoe</taxon>
    </lineage>
</organism>